<feature type="non-terminal residue" evidence="3">
    <location>
        <position position="116"/>
    </location>
</feature>
<sequence length="116" mass="13226">QREQRDLSVTLAEGGIFEDFSSESEEDMDEQQVEPEVGMPEPDIIGIANDRGRSIRDYAVFVPNATEDAFRLRLFPYSLRDRAKSWLNSLEPNSIATWNALAEKFLAKYFPPVKNA</sequence>
<organism evidence="3 4">
    <name type="scientific">Trifolium medium</name>
    <dbReference type="NCBI Taxonomy" id="97028"/>
    <lineage>
        <taxon>Eukaryota</taxon>
        <taxon>Viridiplantae</taxon>
        <taxon>Streptophyta</taxon>
        <taxon>Embryophyta</taxon>
        <taxon>Tracheophyta</taxon>
        <taxon>Spermatophyta</taxon>
        <taxon>Magnoliopsida</taxon>
        <taxon>eudicotyledons</taxon>
        <taxon>Gunneridae</taxon>
        <taxon>Pentapetalae</taxon>
        <taxon>rosids</taxon>
        <taxon>fabids</taxon>
        <taxon>Fabales</taxon>
        <taxon>Fabaceae</taxon>
        <taxon>Papilionoideae</taxon>
        <taxon>50 kb inversion clade</taxon>
        <taxon>NPAAA clade</taxon>
        <taxon>Hologalegina</taxon>
        <taxon>IRL clade</taxon>
        <taxon>Trifolieae</taxon>
        <taxon>Trifolium</taxon>
    </lineage>
</organism>
<proteinExistence type="predicted"/>
<keyword evidence="4" id="KW-1185">Reference proteome</keyword>
<evidence type="ECO:0000313" key="3">
    <source>
        <dbReference type="EMBL" id="MCI41680.1"/>
    </source>
</evidence>
<dbReference type="PANTHER" id="PTHR33223">
    <property type="entry name" value="CCHC-TYPE DOMAIN-CONTAINING PROTEIN"/>
    <property type="match status" value="1"/>
</dbReference>
<feature type="region of interest" description="Disordered" evidence="1">
    <location>
        <begin position="21"/>
        <end position="42"/>
    </location>
</feature>
<dbReference type="InterPro" id="IPR005162">
    <property type="entry name" value="Retrotrans_gag_dom"/>
</dbReference>
<protein>
    <submittedName>
        <fullName evidence="3">Retrotransposon gag protein</fullName>
    </submittedName>
</protein>
<name>A0A392S0Z1_9FABA</name>
<evidence type="ECO:0000256" key="1">
    <source>
        <dbReference type="SAM" id="MobiDB-lite"/>
    </source>
</evidence>
<reference evidence="3 4" key="1">
    <citation type="journal article" date="2018" name="Front. Plant Sci.">
        <title>Red Clover (Trifolium pratense) and Zigzag Clover (T. medium) - A Picture of Genomic Similarities and Differences.</title>
        <authorList>
            <person name="Dluhosova J."/>
            <person name="Istvanek J."/>
            <person name="Nedelnik J."/>
            <person name="Repkova J."/>
        </authorList>
    </citation>
    <scope>NUCLEOTIDE SEQUENCE [LARGE SCALE GENOMIC DNA]</scope>
    <source>
        <strain evidence="4">cv. 10/8</strain>
        <tissue evidence="3">Leaf</tissue>
    </source>
</reference>
<dbReference type="AlphaFoldDB" id="A0A392S0Z1"/>
<feature type="domain" description="Retrotransposon gag" evidence="2">
    <location>
        <begin position="73"/>
        <end position="113"/>
    </location>
</feature>
<feature type="non-terminal residue" evidence="3">
    <location>
        <position position="1"/>
    </location>
</feature>
<dbReference type="EMBL" id="LXQA010294999">
    <property type="protein sequence ID" value="MCI41680.1"/>
    <property type="molecule type" value="Genomic_DNA"/>
</dbReference>
<dbReference type="PANTHER" id="PTHR33223:SF11">
    <property type="entry name" value="ELEMENT PROTEIN, PUTATIVE-RELATED"/>
    <property type="match status" value="1"/>
</dbReference>
<evidence type="ECO:0000259" key="2">
    <source>
        <dbReference type="Pfam" id="PF03732"/>
    </source>
</evidence>
<comment type="caution">
    <text evidence="3">The sequence shown here is derived from an EMBL/GenBank/DDBJ whole genome shotgun (WGS) entry which is preliminary data.</text>
</comment>
<evidence type="ECO:0000313" key="4">
    <source>
        <dbReference type="Proteomes" id="UP000265520"/>
    </source>
</evidence>
<dbReference type="Pfam" id="PF03732">
    <property type="entry name" value="Retrotrans_gag"/>
    <property type="match status" value="1"/>
</dbReference>
<accession>A0A392S0Z1</accession>
<dbReference type="Proteomes" id="UP000265520">
    <property type="component" value="Unassembled WGS sequence"/>
</dbReference>
<feature type="compositionally biased region" description="Acidic residues" evidence="1">
    <location>
        <begin position="21"/>
        <end position="33"/>
    </location>
</feature>